<dbReference type="PROSITE" id="PS51257">
    <property type="entry name" value="PROKAR_LIPOPROTEIN"/>
    <property type="match status" value="1"/>
</dbReference>
<proteinExistence type="inferred from homology"/>
<evidence type="ECO:0000256" key="3">
    <source>
        <dbReference type="ARBA" id="ARBA00022729"/>
    </source>
</evidence>
<dbReference type="RefSeq" id="WP_187073348.1">
    <property type="nucleotide sequence ID" value="NZ_JACRYL010000030.1"/>
</dbReference>
<evidence type="ECO:0000256" key="1">
    <source>
        <dbReference type="ARBA" id="ARBA00004442"/>
    </source>
</evidence>
<keyword evidence="3" id="KW-0732">Signal</keyword>
<evidence type="ECO:0000256" key="2">
    <source>
        <dbReference type="ARBA" id="ARBA00006275"/>
    </source>
</evidence>
<evidence type="ECO:0000256" key="4">
    <source>
        <dbReference type="ARBA" id="ARBA00023136"/>
    </source>
</evidence>
<sequence length="471" mass="52256">MKNLYNHTIKFMLVALLVTILGSCKKSFLEILPKGRIIASKTTDYDLMLNNLDLINSSHDGQLYLGDEVAAIEPNWTGAAFRDKQLFKYEGDLYTADEDAKETLVPLKALYIYNKIINEVPESIGGTEITKNSVEAEARVGRAWTYFLLINYFGKPYNPATASTDPGFPLITEADVTRTDFSRVSVQQIYDLILSDLNTAIPNLINTGVVWRGRICKATAKGLLAKVYMSMGKFAEALPLLNESISGVTGPGAAVTVSLYNYNTAFPGFPTAVNDFESLYTKNTNNALLSTASRVFWLTPEASALFDPADLRLNATNYTSTTFPNGVKLLKRIGGSTTNLGVRLSDLYLMRAEVKARLDDLPGAVNDVVFLRQNRLPAGKQGVPTAIAGSKMPLIQFILEERIREFAMQGHRWFDMRRLSVDPLFTNSAYQHKVYNTTGVVSETYALKPERFVFRFSPKAMGENPSLVNNP</sequence>
<evidence type="ECO:0000313" key="9">
    <source>
        <dbReference type="Proteomes" id="UP000652755"/>
    </source>
</evidence>
<dbReference type="Pfam" id="PF07980">
    <property type="entry name" value="SusD_RagB"/>
    <property type="match status" value="1"/>
</dbReference>
<dbReference type="Proteomes" id="UP000652755">
    <property type="component" value="Unassembled WGS sequence"/>
</dbReference>
<organism evidence="8 9">
    <name type="scientific">Pedobacter fastidiosus</name>
    <dbReference type="NCBI Taxonomy" id="2765361"/>
    <lineage>
        <taxon>Bacteria</taxon>
        <taxon>Pseudomonadati</taxon>
        <taxon>Bacteroidota</taxon>
        <taxon>Sphingobacteriia</taxon>
        <taxon>Sphingobacteriales</taxon>
        <taxon>Sphingobacteriaceae</taxon>
        <taxon>Pedobacter</taxon>
    </lineage>
</organism>
<name>A0ABR7KXT1_9SPHI</name>
<dbReference type="Pfam" id="PF14322">
    <property type="entry name" value="SusD-like_3"/>
    <property type="match status" value="1"/>
</dbReference>
<dbReference type="EMBL" id="JACRYL010000030">
    <property type="protein sequence ID" value="MBC6112931.1"/>
    <property type="molecule type" value="Genomic_DNA"/>
</dbReference>
<evidence type="ECO:0000313" key="8">
    <source>
        <dbReference type="EMBL" id="MBC6112931.1"/>
    </source>
</evidence>
<gene>
    <name evidence="8" type="ORF">H7U22_21120</name>
</gene>
<keyword evidence="9" id="KW-1185">Reference proteome</keyword>
<dbReference type="Gene3D" id="1.25.40.390">
    <property type="match status" value="1"/>
</dbReference>
<evidence type="ECO:0000256" key="5">
    <source>
        <dbReference type="ARBA" id="ARBA00023237"/>
    </source>
</evidence>
<dbReference type="InterPro" id="IPR033985">
    <property type="entry name" value="SusD-like_N"/>
</dbReference>
<comment type="subcellular location">
    <subcellularLocation>
        <location evidence="1">Cell outer membrane</location>
    </subcellularLocation>
</comment>
<evidence type="ECO:0000259" key="6">
    <source>
        <dbReference type="Pfam" id="PF07980"/>
    </source>
</evidence>
<keyword evidence="5" id="KW-0998">Cell outer membrane</keyword>
<evidence type="ECO:0000259" key="7">
    <source>
        <dbReference type="Pfam" id="PF14322"/>
    </source>
</evidence>
<reference evidence="8 9" key="1">
    <citation type="submission" date="2020-08" db="EMBL/GenBank/DDBJ databases">
        <authorList>
            <person name="Sun Q."/>
            <person name="Inoue M."/>
        </authorList>
    </citation>
    <scope>NUCLEOTIDE SEQUENCE [LARGE SCALE GENOMIC DNA]</scope>
    <source>
        <strain evidence="8 9">CCM 8938</strain>
    </source>
</reference>
<dbReference type="InterPro" id="IPR011990">
    <property type="entry name" value="TPR-like_helical_dom_sf"/>
</dbReference>
<comment type="caution">
    <text evidence="8">The sequence shown here is derived from an EMBL/GenBank/DDBJ whole genome shotgun (WGS) entry which is preliminary data.</text>
</comment>
<comment type="similarity">
    <text evidence="2">Belongs to the SusD family.</text>
</comment>
<feature type="domain" description="SusD-like N-terminal" evidence="7">
    <location>
        <begin position="108"/>
        <end position="229"/>
    </location>
</feature>
<dbReference type="InterPro" id="IPR012944">
    <property type="entry name" value="SusD_RagB_dom"/>
</dbReference>
<dbReference type="SUPFAM" id="SSF48452">
    <property type="entry name" value="TPR-like"/>
    <property type="match status" value="1"/>
</dbReference>
<accession>A0ABR7KXT1</accession>
<feature type="domain" description="RagB/SusD" evidence="6">
    <location>
        <begin position="314"/>
        <end position="446"/>
    </location>
</feature>
<keyword evidence="4" id="KW-0472">Membrane</keyword>
<protein>
    <submittedName>
        <fullName evidence="8">RagB/SusD family nutrient uptake outer membrane protein</fullName>
    </submittedName>
</protein>